<keyword evidence="1" id="KW-0472">Membrane</keyword>
<feature type="transmembrane region" description="Helical" evidence="1">
    <location>
        <begin position="66"/>
        <end position="88"/>
    </location>
</feature>
<keyword evidence="1" id="KW-1133">Transmembrane helix</keyword>
<name>A0A645FN33_9ZZZZ</name>
<evidence type="ECO:0000313" key="2">
    <source>
        <dbReference type="EMBL" id="MPN15086.1"/>
    </source>
</evidence>
<accession>A0A645FN33</accession>
<proteinExistence type="predicted"/>
<evidence type="ECO:0000256" key="1">
    <source>
        <dbReference type="SAM" id="Phobius"/>
    </source>
</evidence>
<comment type="caution">
    <text evidence="2">The sequence shown here is derived from an EMBL/GenBank/DDBJ whole genome shotgun (WGS) entry which is preliminary data.</text>
</comment>
<sequence length="239" mass="26809">MLSPGSIFLELYTGNVFVTLTPTDKPFSIPNFFNSEIISTAISKCKSLSKSSFLIITSLYPKLSNIFLTLLYPNNVGLHFINVFIFLLRIKCFPISKTSSALHPCIVERVTVLVIFEEILSISSRLNFLNLLMFFFNTSKHSLNISVFFASFKLSIKSDIFLDFIPSRLYPTLILNMKSFTSDSPNSIAITCNNTDDLMYSHIASSTVNSVDHSTLYPTFLTSIHGFSIISCICFPSII</sequence>
<dbReference type="EMBL" id="VSSQ01061794">
    <property type="protein sequence ID" value="MPN15086.1"/>
    <property type="molecule type" value="Genomic_DNA"/>
</dbReference>
<reference evidence="2" key="1">
    <citation type="submission" date="2019-08" db="EMBL/GenBank/DDBJ databases">
        <authorList>
            <person name="Kucharzyk K."/>
            <person name="Murdoch R.W."/>
            <person name="Higgins S."/>
            <person name="Loffler F."/>
        </authorList>
    </citation>
    <scope>NUCLEOTIDE SEQUENCE</scope>
</reference>
<protein>
    <submittedName>
        <fullName evidence="2">Uncharacterized protein</fullName>
    </submittedName>
</protein>
<organism evidence="2">
    <name type="scientific">bioreactor metagenome</name>
    <dbReference type="NCBI Taxonomy" id="1076179"/>
    <lineage>
        <taxon>unclassified sequences</taxon>
        <taxon>metagenomes</taxon>
        <taxon>ecological metagenomes</taxon>
    </lineage>
</organism>
<dbReference type="AlphaFoldDB" id="A0A645FN33"/>
<gene>
    <name evidence="2" type="ORF">SDC9_162415</name>
</gene>
<keyword evidence="1" id="KW-0812">Transmembrane</keyword>